<keyword evidence="1" id="KW-0479">Metal-binding</keyword>
<name>A0A151A7V8_9EURY</name>
<feature type="region of interest" description="Disordered" evidence="2">
    <location>
        <begin position="129"/>
        <end position="149"/>
    </location>
</feature>
<evidence type="ECO:0000313" key="5">
    <source>
        <dbReference type="Proteomes" id="UP000075321"/>
    </source>
</evidence>
<reference evidence="4 5" key="1">
    <citation type="submission" date="2016-02" db="EMBL/GenBank/DDBJ databases">
        <title>Genome sequence of Halalkalicoccus paucihalophilus DSM 24557.</title>
        <authorList>
            <person name="Poehlein A."/>
            <person name="Daniel R."/>
        </authorList>
    </citation>
    <scope>NUCLEOTIDE SEQUENCE [LARGE SCALE GENOMIC DNA]</scope>
    <source>
        <strain evidence="4 5">DSM 24557</strain>
    </source>
</reference>
<evidence type="ECO:0000256" key="2">
    <source>
        <dbReference type="SAM" id="MobiDB-lite"/>
    </source>
</evidence>
<keyword evidence="5" id="KW-1185">Reference proteome</keyword>
<dbReference type="InterPro" id="IPR007527">
    <property type="entry name" value="Znf_SWIM"/>
</dbReference>
<keyword evidence="1" id="KW-0863">Zinc-finger</keyword>
<dbReference type="Proteomes" id="UP000075321">
    <property type="component" value="Unassembled WGS sequence"/>
</dbReference>
<comment type="caution">
    <text evidence="4">The sequence shown here is derived from an EMBL/GenBank/DDBJ whole genome shotgun (WGS) entry which is preliminary data.</text>
</comment>
<dbReference type="PATRIC" id="fig|1008153.3.peg.4496"/>
<accession>A0A151A7V8</accession>
<dbReference type="OrthoDB" id="142306at2157"/>
<feature type="domain" description="SWIM-type" evidence="3">
    <location>
        <begin position="46"/>
        <end position="78"/>
    </location>
</feature>
<protein>
    <recommendedName>
        <fullName evidence="3">SWIM-type domain-containing protein</fullName>
    </recommendedName>
</protein>
<evidence type="ECO:0000259" key="3">
    <source>
        <dbReference type="PROSITE" id="PS50966"/>
    </source>
</evidence>
<organism evidence="4 5">
    <name type="scientific">Halalkalicoccus paucihalophilus</name>
    <dbReference type="NCBI Taxonomy" id="1008153"/>
    <lineage>
        <taxon>Archaea</taxon>
        <taxon>Methanobacteriati</taxon>
        <taxon>Methanobacteriota</taxon>
        <taxon>Stenosarchaea group</taxon>
        <taxon>Halobacteria</taxon>
        <taxon>Halobacteriales</taxon>
        <taxon>Halococcaceae</taxon>
        <taxon>Halalkalicoccus</taxon>
    </lineage>
</organism>
<sequence length="185" mass="20424">MSTKQANTKEGIDKRTIRAATESMSIDRHAGEAGEFDVYSESGSVYRVCLITETCECPSATYQDGACKHQRRVEMALNQRNVPDLDEETDVELMIAAREEYRGLGDSTVEHRPADDAVVVTDGGVATETASQDTGVDEPTITGPWTEPAEQGGAEYWRCEDCGRESLRRGDVERSKFHAKECALR</sequence>
<keyword evidence="1" id="KW-0862">Zinc</keyword>
<gene>
    <name evidence="4" type="ORF">HAPAU_41890</name>
</gene>
<dbReference type="RefSeq" id="WP_066385927.1">
    <property type="nucleotide sequence ID" value="NZ_LTAZ01000023.1"/>
</dbReference>
<evidence type="ECO:0000256" key="1">
    <source>
        <dbReference type="PROSITE-ProRule" id="PRU00325"/>
    </source>
</evidence>
<dbReference type="GO" id="GO:0008270">
    <property type="term" value="F:zinc ion binding"/>
    <property type="evidence" value="ECO:0007669"/>
    <property type="project" value="UniProtKB-KW"/>
</dbReference>
<dbReference type="AlphaFoldDB" id="A0A151A7V8"/>
<dbReference type="PROSITE" id="PS50966">
    <property type="entry name" value="ZF_SWIM"/>
    <property type="match status" value="1"/>
</dbReference>
<dbReference type="Pfam" id="PF26435">
    <property type="entry name" value="DUF8118"/>
    <property type="match status" value="1"/>
</dbReference>
<dbReference type="InterPro" id="IPR058431">
    <property type="entry name" value="DUF8118"/>
</dbReference>
<proteinExistence type="predicted"/>
<dbReference type="EMBL" id="LTAZ01000023">
    <property type="protein sequence ID" value="KYH23709.1"/>
    <property type="molecule type" value="Genomic_DNA"/>
</dbReference>
<evidence type="ECO:0000313" key="4">
    <source>
        <dbReference type="EMBL" id="KYH23709.1"/>
    </source>
</evidence>